<keyword evidence="3" id="KW-0997">Cell inner membrane</keyword>
<evidence type="ECO:0000256" key="3">
    <source>
        <dbReference type="ARBA" id="ARBA00022519"/>
    </source>
</evidence>
<dbReference type="SUPFAM" id="SSF52540">
    <property type="entry name" value="P-loop containing nucleoside triphosphate hydrolases"/>
    <property type="match status" value="1"/>
</dbReference>
<evidence type="ECO:0000256" key="5">
    <source>
        <dbReference type="ARBA" id="ARBA00022840"/>
    </source>
</evidence>
<accession>A0A1H4GU47</accession>
<name>A0A1H4GU47_9BURK</name>
<evidence type="ECO:0000259" key="6">
    <source>
        <dbReference type="PROSITE" id="PS50893"/>
    </source>
</evidence>
<sequence>MAIDHVLTDGRGPLLQTHDLTKAYGGLLVTDHVSLTLEAGARHAVLGPNGAGKSTLVGLLSGVVESDSGKIMLMGRDITRTASAARVRHGLVRTFQISNLFPRLTVLDNVLVAVCQRKGGSYRLLRSVSGHRDYLDSAEGVLEQLGLIDDRWKLAEELAYGRQRLLEMAIALSLHPKVLLLDEPAAGVPGSETGVIIDAMEKLPRDIAILTIEHDMNVVRRFATSVTILAAGRIMVSGAVHDIMASEDVRALYLGRSGHARFAKSSST</sequence>
<dbReference type="GO" id="GO:0005886">
    <property type="term" value="C:plasma membrane"/>
    <property type="evidence" value="ECO:0007669"/>
    <property type="project" value="TreeGrafter"/>
</dbReference>
<dbReference type="EMBL" id="FNRQ01000006">
    <property type="protein sequence ID" value="SEB12152.1"/>
    <property type="molecule type" value="Genomic_DNA"/>
</dbReference>
<dbReference type="Proteomes" id="UP000198638">
    <property type="component" value="Unassembled WGS sequence"/>
</dbReference>
<dbReference type="GO" id="GO:0005524">
    <property type="term" value="F:ATP binding"/>
    <property type="evidence" value="ECO:0007669"/>
    <property type="project" value="UniProtKB-KW"/>
</dbReference>
<dbReference type="GO" id="GO:0016887">
    <property type="term" value="F:ATP hydrolysis activity"/>
    <property type="evidence" value="ECO:0007669"/>
    <property type="project" value="InterPro"/>
</dbReference>
<keyword evidence="1" id="KW-0813">Transport</keyword>
<proteinExistence type="predicted"/>
<evidence type="ECO:0000256" key="1">
    <source>
        <dbReference type="ARBA" id="ARBA00022448"/>
    </source>
</evidence>
<feature type="domain" description="ABC transporter" evidence="6">
    <location>
        <begin position="15"/>
        <end position="256"/>
    </location>
</feature>
<dbReference type="OrthoDB" id="9781337at2"/>
<dbReference type="InterPro" id="IPR051120">
    <property type="entry name" value="ABC_AA/LPS_Transport"/>
</dbReference>
<dbReference type="STRING" id="83784.SAMN05192564_106273"/>
<evidence type="ECO:0000313" key="7">
    <source>
        <dbReference type="EMBL" id="SEB12152.1"/>
    </source>
</evidence>
<dbReference type="Pfam" id="PF00005">
    <property type="entry name" value="ABC_tran"/>
    <property type="match status" value="1"/>
</dbReference>
<organism evidence="7 8">
    <name type="scientific">Paraburkholderia sartisoli</name>
    <dbReference type="NCBI Taxonomy" id="83784"/>
    <lineage>
        <taxon>Bacteria</taxon>
        <taxon>Pseudomonadati</taxon>
        <taxon>Pseudomonadota</taxon>
        <taxon>Betaproteobacteria</taxon>
        <taxon>Burkholderiales</taxon>
        <taxon>Burkholderiaceae</taxon>
        <taxon>Paraburkholderia</taxon>
    </lineage>
</organism>
<dbReference type="InterPro" id="IPR027417">
    <property type="entry name" value="P-loop_NTPase"/>
</dbReference>
<dbReference type="RefSeq" id="WP_090535562.1">
    <property type="nucleotide sequence ID" value="NZ_FNRQ01000006.1"/>
</dbReference>
<reference evidence="8" key="1">
    <citation type="submission" date="2016-10" db="EMBL/GenBank/DDBJ databases">
        <authorList>
            <person name="Varghese N."/>
            <person name="Submissions S."/>
        </authorList>
    </citation>
    <scope>NUCLEOTIDE SEQUENCE [LARGE SCALE GENOMIC DNA]</scope>
    <source>
        <strain evidence="8">LMG 24000</strain>
    </source>
</reference>
<evidence type="ECO:0000256" key="2">
    <source>
        <dbReference type="ARBA" id="ARBA00022475"/>
    </source>
</evidence>
<dbReference type="PANTHER" id="PTHR45772:SF2">
    <property type="entry name" value="ABC TRANSPORTER ATP-BINDING PROTEIN"/>
    <property type="match status" value="1"/>
</dbReference>
<keyword evidence="3" id="KW-0472">Membrane</keyword>
<dbReference type="PANTHER" id="PTHR45772">
    <property type="entry name" value="CONSERVED COMPONENT OF ABC TRANSPORTER FOR NATURAL AMINO ACIDS-RELATED"/>
    <property type="match status" value="1"/>
</dbReference>
<dbReference type="PROSITE" id="PS50893">
    <property type="entry name" value="ABC_TRANSPORTER_2"/>
    <property type="match status" value="1"/>
</dbReference>
<gene>
    <name evidence="7" type="ORF">SAMN05192564_106273</name>
</gene>
<dbReference type="AlphaFoldDB" id="A0A1H4GU47"/>
<evidence type="ECO:0000313" key="8">
    <source>
        <dbReference type="Proteomes" id="UP000198638"/>
    </source>
</evidence>
<keyword evidence="8" id="KW-1185">Reference proteome</keyword>
<keyword evidence="5 7" id="KW-0067">ATP-binding</keyword>
<protein>
    <submittedName>
        <fullName evidence="7">Amino acid/amide ABC transporter ATP-binding protein 1, HAAT family</fullName>
    </submittedName>
</protein>
<dbReference type="Gene3D" id="3.40.50.300">
    <property type="entry name" value="P-loop containing nucleotide triphosphate hydrolases"/>
    <property type="match status" value="1"/>
</dbReference>
<dbReference type="InterPro" id="IPR003439">
    <property type="entry name" value="ABC_transporter-like_ATP-bd"/>
</dbReference>
<evidence type="ECO:0000256" key="4">
    <source>
        <dbReference type="ARBA" id="ARBA00022741"/>
    </source>
</evidence>
<keyword evidence="4" id="KW-0547">Nucleotide-binding</keyword>
<dbReference type="InterPro" id="IPR003593">
    <property type="entry name" value="AAA+_ATPase"/>
</dbReference>
<dbReference type="SMART" id="SM00382">
    <property type="entry name" value="AAA"/>
    <property type="match status" value="1"/>
</dbReference>
<dbReference type="CDD" id="cd03219">
    <property type="entry name" value="ABC_Mj1267_LivG_branched"/>
    <property type="match status" value="1"/>
</dbReference>
<keyword evidence="2" id="KW-1003">Cell membrane</keyword>